<dbReference type="PANTHER" id="PTHR33096">
    <property type="entry name" value="CXC2 DOMAIN-CONTAINING PROTEIN"/>
    <property type="match status" value="1"/>
</dbReference>
<name>A0A4Y7PFX0_9AGAM</name>
<protein>
    <recommendedName>
        <fullName evidence="2">CxC2-like cysteine cluster KDZ transposase-associated domain-containing protein</fullName>
    </recommendedName>
</protein>
<dbReference type="Pfam" id="PF18758">
    <property type="entry name" value="KDZ"/>
    <property type="match status" value="1"/>
</dbReference>
<dbReference type="Pfam" id="PF18803">
    <property type="entry name" value="CxC2"/>
    <property type="match status" value="1"/>
</dbReference>
<evidence type="ECO:0000256" key="1">
    <source>
        <dbReference type="SAM" id="MobiDB-lite"/>
    </source>
</evidence>
<sequence length="955" mass="107589">MREWVPLRDEYLAEFLRLDGPGDFDIGKCSRCMAQFDSANPLLFPTRCGDCFSGVIRCSNCCVQDHTCHPLHNIQKWNGLFFEKTTLRDLGLCVQLGHVPGSACVNPEPGPAEFTVIHTNGIHVINLNYCGCSGAGNRRQQLLRREWFPASQVIPQTCCTFRVLESFQTTSLQSKISAYDFYGAIAKLTDATGLDDMKDRYRVFGRLARQFHHTIMLKRGGRGHASSGAAGTSSGELALMCLACPRPGVNLSTSWKDVNEEKRFLYTQVVTIDACFRLKRRDVSSREKDPSLGTGWAYFVEDEPYREHLLKYTDQQEMSTCVGLAALDHANTKFSAGLEATGVGAIQCRHEMQLPNGVGDLQKGERYANMDFIFASAMRHFRDGRELGPTVVSYDICCQWSKNLFERLRRLPDDMFFEVEIDGIRYAIPKFHILAHLLKCQLNYSLNLMRGVGRTDGENIERGWSKIEGAAGSTKEMGPGSRHDTLDHHWGFANWLVYIGFGKTLRRKLISAVVELKEQRDSFIDFSERVEEEDLARWTAIVKAWDEDSSAPNPYEPATSGLTEAAARLQIAQEESRRVAQRNSTSRNVTASAFLIEGLAIEDQQAQLRADIKALGNTVTDSQGLTIVERKTALFTRIARFRRIQGQHMVMAPTDGSEEDLSSCVQDIELGLPSSLTGDQTGLLRSADLINAEDRLREAQCYEALEKLRHHLYLRTGLVSYRRRNVRHQGAATRARGFVDRNEAKVQLFAEKYRRARAARLNLIGPGVGPGGWEEDLQVLHRDDIRVMNASAATADQPPTRTSALGEGHRHVSWIWKAAVSAAGESNGMNEALRVEWSKAKARVDRWSEEVDLLREEMRRVQASLKHRAAWWQNRVNTCEHLDGQALVGAIAYARKQESLQHRLSAHFRYLWRGLQESSRDEEIARTFSKPRRSARVTAGDENGEEIIENGEDIN</sequence>
<evidence type="ECO:0000313" key="3">
    <source>
        <dbReference type="EMBL" id="TDL14267.1"/>
    </source>
</evidence>
<evidence type="ECO:0000313" key="4">
    <source>
        <dbReference type="Proteomes" id="UP000294933"/>
    </source>
</evidence>
<keyword evidence="4" id="KW-1185">Reference proteome</keyword>
<dbReference type="AlphaFoldDB" id="A0A4Y7PFX0"/>
<dbReference type="VEuPathDB" id="FungiDB:BD410DRAFT_734347"/>
<feature type="compositionally biased region" description="Acidic residues" evidence="1">
    <location>
        <begin position="942"/>
        <end position="955"/>
    </location>
</feature>
<evidence type="ECO:0000259" key="2">
    <source>
        <dbReference type="Pfam" id="PF18803"/>
    </source>
</evidence>
<proteinExistence type="predicted"/>
<gene>
    <name evidence="3" type="ORF">BD410DRAFT_734347</name>
</gene>
<organism evidence="3 4">
    <name type="scientific">Rickenella mellea</name>
    <dbReference type="NCBI Taxonomy" id="50990"/>
    <lineage>
        <taxon>Eukaryota</taxon>
        <taxon>Fungi</taxon>
        <taxon>Dikarya</taxon>
        <taxon>Basidiomycota</taxon>
        <taxon>Agaricomycotina</taxon>
        <taxon>Agaricomycetes</taxon>
        <taxon>Hymenochaetales</taxon>
        <taxon>Rickenellaceae</taxon>
        <taxon>Rickenella</taxon>
    </lineage>
</organism>
<accession>A0A4Y7PFX0</accession>
<dbReference type="OrthoDB" id="2793259at2759"/>
<dbReference type="Proteomes" id="UP000294933">
    <property type="component" value="Unassembled WGS sequence"/>
</dbReference>
<dbReference type="InterPro" id="IPR040521">
    <property type="entry name" value="KDZ"/>
</dbReference>
<reference evidence="3 4" key="1">
    <citation type="submission" date="2018-06" db="EMBL/GenBank/DDBJ databases">
        <title>A transcriptomic atlas of mushroom development highlights an independent origin of complex multicellularity.</title>
        <authorList>
            <consortium name="DOE Joint Genome Institute"/>
            <person name="Krizsan K."/>
            <person name="Almasi E."/>
            <person name="Merenyi Z."/>
            <person name="Sahu N."/>
            <person name="Viragh M."/>
            <person name="Koszo T."/>
            <person name="Mondo S."/>
            <person name="Kiss B."/>
            <person name="Balint B."/>
            <person name="Kues U."/>
            <person name="Barry K."/>
            <person name="Hegedus J.C."/>
            <person name="Henrissat B."/>
            <person name="Johnson J."/>
            <person name="Lipzen A."/>
            <person name="Ohm R."/>
            <person name="Nagy I."/>
            <person name="Pangilinan J."/>
            <person name="Yan J."/>
            <person name="Xiong Y."/>
            <person name="Grigoriev I.V."/>
            <person name="Hibbett D.S."/>
            <person name="Nagy L.G."/>
        </authorList>
    </citation>
    <scope>NUCLEOTIDE SEQUENCE [LARGE SCALE GENOMIC DNA]</scope>
    <source>
        <strain evidence="3 4">SZMC22713</strain>
    </source>
</reference>
<dbReference type="PANTHER" id="PTHR33096:SF1">
    <property type="entry name" value="CXC1-LIKE CYSTEINE CLUSTER ASSOCIATED WITH KDZ TRANSPOSASES DOMAIN-CONTAINING PROTEIN"/>
    <property type="match status" value="1"/>
</dbReference>
<dbReference type="InterPro" id="IPR041457">
    <property type="entry name" value="CxC2_KDZ-assoc"/>
</dbReference>
<dbReference type="STRING" id="50990.A0A4Y7PFX0"/>
<feature type="domain" description="CxC2-like cysteine cluster KDZ transposase-associated" evidence="2">
    <location>
        <begin position="87"/>
        <end position="193"/>
    </location>
</feature>
<feature type="region of interest" description="Disordered" evidence="1">
    <location>
        <begin position="926"/>
        <end position="955"/>
    </location>
</feature>
<dbReference type="EMBL" id="ML170362">
    <property type="protein sequence ID" value="TDL14267.1"/>
    <property type="molecule type" value="Genomic_DNA"/>
</dbReference>